<name>A0ABM9LI17_9MYCO</name>
<keyword evidence="5" id="KW-1185">Reference proteome</keyword>
<feature type="region of interest" description="Disordered" evidence="1">
    <location>
        <begin position="60"/>
        <end position="87"/>
    </location>
</feature>
<evidence type="ECO:0000256" key="1">
    <source>
        <dbReference type="SAM" id="MobiDB-lite"/>
    </source>
</evidence>
<evidence type="ECO:0000256" key="2">
    <source>
        <dbReference type="SAM" id="Phobius"/>
    </source>
</evidence>
<evidence type="ECO:0000259" key="3">
    <source>
        <dbReference type="Pfam" id="PF07510"/>
    </source>
</evidence>
<evidence type="ECO:0000313" key="4">
    <source>
        <dbReference type="EMBL" id="CAJ1499421.1"/>
    </source>
</evidence>
<protein>
    <submittedName>
        <fullName evidence="4">DUF3761 domain-containing protein</fullName>
    </submittedName>
</protein>
<dbReference type="Pfam" id="PF07510">
    <property type="entry name" value="GmrSD_C"/>
    <property type="match status" value="1"/>
</dbReference>
<proteinExistence type="predicted"/>
<dbReference type="PANTHER" id="PTHR24094:SF15">
    <property type="entry name" value="AMP-DEPENDENT SYNTHETASE_LIGASE DOMAIN-CONTAINING PROTEIN-RELATED"/>
    <property type="match status" value="1"/>
</dbReference>
<feature type="compositionally biased region" description="Low complexity" evidence="1">
    <location>
        <begin position="62"/>
        <end position="80"/>
    </location>
</feature>
<feature type="compositionally biased region" description="Pro residues" evidence="1">
    <location>
        <begin position="318"/>
        <end position="336"/>
    </location>
</feature>
<keyword evidence="2" id="KW-0812">Transmembrane</keyword>
<sequence>MGIDIDESGNPQATEVAIANGAAPALRRRRLLLIISISVVVCVVIVVAIALATGQDASTKQSTLTSSYPSSSQSPQKKLSNLPVKGRAPKTNYDRALFGSPWSDDVTVEGGHNGCDTRNDILRRDLSGAGYQPGNSCIVLSGVLNDPYTGEAVLYQHEPEELSPIQIDHIVPLLDAWQKGAQGWDELTRRNFANDPINLQATTAAVNQEKGSGDAATWLPDNKSYRCTYAARIVDVKTRYGLWITADEHETLAFLLNDCKAAGATNAPPPVLTSRSATPSHTAPPPVLTSRSATPSHTAPPPVLTSRSATPSHTAPPAQRPSPPPPRAPRPAPAPPCYRNVDGDCITRPGDSPAGANALCRDGTYSFSSHRPGSCARHGGVAEWLY</sequence>
<gene>
    <name evidence="4" type="ORF">MU0102_000971</name>
</gene>
<dbReference type="RefSeq" id="WP_308485851.1">
    <property type="nucleotide sequence ID" value="NZ_OY726398.1"/>
</dbReference>
<dbReference type="InterPro" id="IPR022236">
    <property type="entry name" value="DUF3761"/>
</dbReference>
<keyword evidence="2" id="KW-1133">Transmembrane helix</keyword>
<keyword evidence="2" id="KW-0472">Membrane</keyword>
<feature type="region of interest" description="Disordered" evidence="1">
    <location>
        <begin position="267"/>
        <end position="336"/>
    </location>
</feature>
<dbReference type="Pfam" id="PF12587">
    <property type="entry name" value="DUF3761"/>
    <property type="match status" value="1"/>
</dbReference>
<feature type="domain" description="GmrSD restriction endonucleases C-terminal" evidence="3">
    <location>
        <begin position="116"/>
        <end position="253"/>
    </location>
</feature>
<reference evidence="4 5" key="1">
    <citation type="submission" date="2023-08" db="EMBL/GenBank/DDBJ databases">
        <authorList>
            <person name="Folkvardsen B D."/>
            <person name="Norman A."/>
        </authorList>
    </citation>
    <scope>NUCLEOTIDE SEQUENCE [LARGE SCALE GENOMIC DNA]</scope>
    <source>
        <strain evidence="4 5">Mu0102</strain>
    </source>
</reference>
<dbReference type="InterPro" id="IPR011089">
    <property type="entry name" value="GmrSD_C"/>
</dbReference>
<accession>A0ABM9LI17</accession>
<dbReference type="EMBL" id="OY726398">
    <property type="protein sequence ID" value="CAJ1499421.1"/>
    <property type="molecule type" value="Genomic_DNA"/>
</dbReference>
<feature type="transmembrane region" description="Helical" evidence="2">
    <location>
        <begin position="31"/>
        <end position="52"/>
    </location>
</feature>
<dbReference type="PANTHER" id="PTHR24094">
    <property type="entry name" value="SECRETED PROTEIN"/>
    <property type="match status" value="1"/>
</dbReference>
<evidence type="ECO:0000313" key="5">
    <source>
        <dbReference type="Proteomes" id="UP001190464"/>
    </source>
</evidence>
<organism evidence="4 5">
    <name type="scientific">[Mycobacterium] holstebronense</name>
    <dbReference type="NCBI Taxonomy" id="3064288"/>
    <lineage>
        <taxon>Bacteria</taxon>
        <taxon>Bacillati</taxon>
        <taxon>Actinomycetota</taxon>
        <taxon>Actinomycetes</taxon>
        <taxon>Mycobacteriales</taxon>
        <taxon>Mycobacteriaceae</taxon>
        <taxon>Mycolicibacterium</taxon>
    </lineage>
</organism>
<dbReference type="Proteomes" id="UP001190464">
    <property type="component" value="Chromosome"/>
</dbReference>